<organism evidence="12 13">
    <name type="scientific">Imshaugia aleurites</name>
    <dbReference type="NCBI Taxonomy" id="172621"/>
    <lineage>
        <taxon>Eukaryota</taxon>
        <taxon>Fungi</taxon>
        <taxon>Dikarya</taxon>
        <taxon>Ascomycota</taxon>
        <taxon>Pezizomycotina</taxon>
        <taxon>Lecanoromycetes</taxon>
        <taxon>OSLEUM clade</taxon>
        <taxon>Lecanoromycetidae</taxon>
        <taxon>Lecanorales</taxon>
        <taxon>Lecanorineae</taxon>
        <taxon>Parmeliaceae</taxon>
        <taxon>Imshaugia</taxon>
    </lineage>
</organism>
<dbReference type="SUPFAM" id="SSF101576">
    <property type="entry name" value="Supernatant protein factor (SPF), C-terminal domain"/>
    <property type="match status" value="1"/>
</dbReference>
<protein>
    <recommendedName>
        <fullName evidence="11">GOLD domain-containing protein</fullName>
    </recommendedName>
</protein>
<dbReference type="GO" id="GO:0016020">
    <property type="term" value="C:membrane"/>
    <property type="evidence" value="ECO:0007669"/>
    <property type="project" value="UniProtKB-SubCell"/>
</dbReference>
<evidence type="ECO:0000256" key="5">
    <source>
        <dbReference type="ARBA" id="ARBA00022989"/>
    </source>
</evidence>
<keyword evidence="4 10" id="KW-0732">Signal</keyword>
<feature type="chain" id="PRO_5034255740" description="GOLD domain-containing protein" evidence="10">
    <location>
        <begin position="21"/>
        <end position="211"/>
    </location>
</feature>
<gene>
    <name evidence="12" type="ORF">IMSHALPRED_005748</name>
</gene>
<dbReference type="OrthoDB" id="1929172at2759"/>
<dbReference type="AlphaFoldDB" id="A0A8H3IQY8"/>
<proteinExistence type="inferred from homology"/>
<dbReference type="InterPro" id="IPR036598">
    <property type="entry name" value="GOLD_dom_sf"/>
</dbReference>
<dbReference type="InterPro" id="IPR015720">
    <property type="entry name" value="Emp24-like"/>
</dbReference>
<dbReference type="SMART" id="SM01190">
    <property type="entry name" value="EMP24_GP25L"/>
    <property type="match status" value="1"/>
</dbReference>
<evidence type="ECO:0000313" key="13">
    <source>
        <dbReference type="Proteomes" id="UP000664534"/>
    </source>
</evidence>
<comment type="similarity">
    <text evidence="2 8">Belongs to the EMP24/GP25L family.</text>
</comment>
<comment type="caution">
    <text evidence="12">The sequence shown here is derived from an EMBL/GenBank/DDBJ whole genome shotgun (WGS) entry which is preliminary data.</text>
</comment>
<name>A0A8H3IQY8_9LECA</name>
<dbReference type="PANTHER" id="PTHR22811">
    <property type="entry name" value="TRANSMEMBRANE EMP24 DOMAIN-CONTAINING PROTEIN"/>
    <property type="match status" value="1"/>
</dbReference>
<keyword evidence="5 9" id="KW-1133">Transmembrane helix</keyword>
<evidence type="ECO:0000256" key="1">
    <source>
        <dbReference type="ARBA" id="ARBA00004479"/>
    </source>
</evidence>
<evidence type="ECO:0000256" key="3">
    <source>
        <dbReference type="ARBA" id="ARBA00022692"/>
    </source>
</evidence>
<evidence type="ECO:0000256" key="9">
    <source>
        <dbReference type="SAM" id="Phobius"/>
    </source>
</evidence>
<dbReference type="GO" id="GO:0012505">
    <property type="term" value="C:endomembrane system"/>
    <property type="evidence" value="ECO:0007669"/>
    <property type="project" value="UniProtKB-SubCell"/>
</dbReference>
<evidence type="ECO:0000256" key="10">
    <source>
        <dbReference type="SAM" id="SignalP"/>
    </source>
</evidence>
<evidence type="ECO:0000256" key="2">
    <source>
        <dbReference type="ARBA" id="ARBA00007104"/>
    </source>
</evidence>
<keyword evidence="3 8" id="KW-0812">Transmembrane</keyword>
<feature type="domain" description="GOLD" evidence="11">
    <location>
        <begin position="32"/>
        <end position="115"/>
    </location>
</feature>
<evidence type="ECO:0000313" key="12">
    <source>
        <dbReference type="EMBL" id="CAF9922734.1"/>
    </source>
</evidence>
<evidence type="ECO:0000256" key="8">
    <source>
        <dbReference type="RuleBase" id="RU003827"/>
    </source>
</evidence>
<sequence length="211" mass="23641">MRTYLALASLLACFFSYASATALTYKLVANEKACFFSSVEQQGAKIAFYFAVQSGGSFDLDYTVMGPDGKVIMENSKERQLDSVFTAKVTGEYSFCFNNEMSTFAEKMVDFEIAVENESPSALLPSKQGTSPEQTSALEESIMKVSRDLSTINRNQKYFRTRENRNFSTVKSTESRIFNFSVVESGLMVCMAGLQVFIVRFFFQGARKGYV</sequence>
<keyword evidence="6 9" id="KW-0472">Membrane</keyword>
<accession>A0A8H3IQY8</accession>
<evidence type="ECO:0000256" key="7">
    <source>
        <dbReference type="ARBA" id="ARBA00037847"/>
    </source>
</evidence>
<dbReference type="Pfam" id="PF01105">
    <property type="entry name" value="EMP24_GP25L"/>
    <property type="match status" value="1"/>
</dbReference>
<dbReference type="InterPro" id="IPR009038">
    <property type="entry name" value="GOLD_dom"/>
</dbReference>
<reference evidence="12" key="1">
    <citation type="submission" date="2021-03" db="EMBL/GenBank/DDBJ databases">
        <authorList>
            <person name="Tagirdzhanova G."/>
        </authorList>
    </citation>
    <scope>NUCLEOTIDE SEQUENCE</scope>
</reference>
<feature type="signal peptide" evidence="10">
    <location>
        <begin position="1"/>
        <end position="20"/>
    </location>
</feature>
<dbReference type="Proteomes" id="UP000664534">
    <property type="component" value="Unassembled WGS sequence"/>
</dbReference>
<dbReference type="PROSITE" id="PS50866">
    <property type="entry name" value="GOLD"/>
    <property type="match status" value="1"/>
</dbReference>
<evidence type="ECO:0000259" key="11">
    <source>
        <dbReference type="PROSITE" id="PS50866"/>
    </source>
</evidence>
<keyword evidence="13" id="KW-1185">Reference proteome</keyword>
<dbReference type="EMBL" id="CAJPDT010000031">
    <property type="protein sequence ID" value="CAF9922734.1"/>
    <property type="molecule type" value="Genomic_DNA"/>
</dbReference>
<evidence type="ECO:0000256" key="6">
    <source>
        <dbReference type="ARBA" id="ARBA00023136"/>
    </source>
</evidence>
<comment type="subcellular location">
    <subcellularLocation>
        <location evidence="7">Endomembrane system</location>
        <topology evidence="7">Single-pass membrane protein</topology>
    </subcellularLocation>
    <subcellularLocation>
        <location evidence="1 8">Membrane</location>
        <topology evidence="1 8">Single-pass type I membrane protein</topology>
    </subcellularLocation>
</comment>
<evidence type="ECO:0000256" key="4">
    <source>
        <dbReference type="ARBA" id="ARBA00022729"/>
    </source>
</evidence>
<feature type="transmembrane region" description="Helical" evidence="9">
    <location>
        <begin position="177"/>
        <end position="203"/>
    </location>
</feature>